<dbReference type="STRING" id="1618573.UT19_C0012G0002"/>
<dbReference type="EMBL" id="LBVW01000012">
    <property type="protein sequence ID" value="KKQ93413.1"/>
    <property type="molecule type" value="Genomic_DNA"/>
</dbReference>
<evidence type="ECO:0000313" key="2">
    <source>
        <dbReference type="EMBL" id="KKQ93413.1"/>
    </source>
</evidence>
<keyword evidence="1" id="KW-1133">Transmembrane helix</keyword>
<dbReference type="AlphaFoldDB" id="A0A0G0LND8"/>
<name>A0A0G0LND8_9BACT</name>
<dbReference type="PATRIC" id="fig|1618573.3.peg.763"/>
<evidence type="ECO:0000256" key="1">
    <source>
        <dbReference type="SAM" id="Phobius"/>
    </source>
</evidence>
<sequence length="205" mass="23825">MNYKKIIYIIFFIVFSTFIIIGLYYFRVTRLQLSDQTRSGSQLAYPVFINNYVTIGEGKEWRLDYVQPVFKEIYKKGNDTFIKATYPFENVTHEINIYLGGNTEDGKIISQVYLKDRESGKLGYVSIEELGQYLKKDEQFGIEYLSEATRVKDPEFCFKSGSLCKLASEVEPQEGLLRDFRELHIPDSELTIPAVVVYKDLLDNE</sequence>
<comment type="caution">
    <text evidence="2">The sequence shown here is derived from an EMBL/GenBank/DDBJ whole genome shotgun (WGS) entry which is preliminary data.</text>
</comment>
<dbReference type="Proteomes" id="UP000034932">
    <property type="component" value="Unassembled WGS sequence"/>
</dbReference>
<reference evidence="2 3" key="1">
    <citation type="journal article" date="2015" name="Nature">
        <title>rRNA introns, odd ribosomes, and small enigmatic genomes across a large radiation of phyla.</title>
        <authorList>
            <person name="Brown C.T."/>
            <person name="Hug L.A."/>
            <person name="Thomas B.C."/>
            <person name="Sharon I."/>
            <person name="Castelle C.J."/>
            <person name="Singh A."/>
            <person name="Wilkins M.J."/>
            <person name="Williams K.H."/>
            <person name="Banfield J.F."/>
        </authorList>
    </citation>
    <scope>NUCLEOTIDE SEQUENCE [LARGE SCALE GENOMIC DNA]</scope>
</reference>
<gene>
    <name evidence="2" type="ORF">UT19_C0012G0002</name>
</gene>
<evidence type="ECO:0000313" key="3">
    <source>
        <dbReference type="Proteomes" id="UP000034932"/>
    </source>
</evidence>
<protein>
    <submittedName>
        <fullName evidence="2">Uncharacterized protein</fullName>
    </submittedName>
</protein>
<keyword evidence="1" id="KW-0812">Transmembrane</keyword>
<organism evidence="2 3">
    <name type="scientific">Candidatus Woesebacteria bacterium GW2011_GWB1_39_10b</name>
    <dbReference type="NCBI Taxonomy" id="1618573"/>
    <lineage>
        <taxon>Bacteria</taxon>
        <taxon>Candidatus Woeseibacteriota</taxon>
    </lineage>
</organism>
<accession>A0A0G0LND8</accession>
<feature type="transmembrane region" description="Helical" evidence="1">
    <location>
        <begin position="6"/>
        <end position="26"/>
    </location>
</feature>
<keyword evidence="1" id="KW-0472">Membrane</keyword>
<proteinExistence type="predicted"/>